<name>A0A5N6SXC6_ASPPS</name>
<feature type="compositionally biased region" description="Basic and acidic residues" evidence="1">
    <location>
        <begin position="1013"/>
        <end position="1026"/>
    </location>
</feature>
<feature type="compositionally biased region" description="Polar residues" evidence="1">
    <location>
        <begin position="58"/>
        <end position="68"/>
    </location>
</feature>
<feature type="compositionally biased region" description="Polar residues" evidence="1">
    <location>
        <begin position="1"/>
        <end position="10"/>
    </location>
</feature>
<gene>
    <name evidence="2" type="ORF">BDV38DRAFT_244702</name>
</gene>
<dbReference type="GeneID" id="43638558"/>
<evidence type="ECO:0000313" key="3">
    <source>
        <dbReference type="Proteomes" id="UP000325672"/>
    </source>
</evidence>
<dbReference type="SMART" id="SM00384">
    <property type="entry name" value="AT_hook"/>
    <property type="match status" value="2"/>
</dbReference>
<dbReference type="EMBL" id="ML743571">
    <property type="protein sequence ID" value="KAE8138459.1"/>
    <property type="molecule type" value="Genomic_DNA"/>
</dbReference>
<reference evidence="2 3" key="1">
    <citation type="submission" date="2019-04" db="EMBL/GenBank/DDBJ databases">
        <title>Friends and foes A comparative genomics study of 23 Aspergillus species from section Flavi.</title>
        <authorList>
            <consortium name="DOE Joint Genome Institute"/>
            <person name="Kjaerbolling I."/>
            <person name="Vesth T."/>
            <person name="Frisvad J.C."/>
            <person name="Nybo J.L."/>
            <person name="Theobald S."/>
            <person name="Kildgaard S."/>
            <person name="Isbrandt T."/>
            <person name="Kuo A."/>
            <person name="Sato A."/>
            <person name="Lyhne E.K."/>
            <person name="Kogle M.E."/>
            <person name="Wiebenga A."/>
            <person name="Kun R.S."/>
            <person name="Lubbers R.J."/>
            <person name="Makela M.R."/>
            <person name="Barry K."/>
            <person name="Chovatia M."/>
            <person name="Clum A."/>
            <person name="Daum C."/>
            <person name="Haridas S."/>
            <person name="He G."/>
            <person name="LaButti K."/>
            <person name="Lipzen A."/>
            <person name="Mondo S."/>
            <person name="Riley R."/>
            <person name="Salamov A."/>
            <person name="Simmons B.A."/>
            <person name="Magnuson J.K."/>
            <person name="Henrissat B."/>
            <person name="Mortensen U.H."/>
            <person name="Larsen T.O."/>
            <person name="Devries R.P."/>
            <person name="Grigoriev I.V."/>
            <person name="Machida M."/>
            <person name="Baker S.E."/>
            <person name="Andersen M.R."/>
        </authorList>
    </citation>
    <scope>NUCLEOTIDE SEQUENCE [LARGE SCALE GENOMIC DNA]</scope>
    <source>
        <strain evidence="2 3">CBS 117625</strain>
    </source>
</reference>
<feature type="compositionally biased region" description="Basic and acidic residues" evidence="1">
    <location>
        <begin position="691"/>
        <end position="700"/>
    </location>
</feature>
<keyword evidence="3" id="KW-1185">Reference proteome</keyword>
<proteinExistence type="predicted"/>
<accession>A0A5N6SXC6</accession>
<dbReference type="OrthoDB" id="3946221at2759"/>
<feature type="compositionally biased region" description="Polar residues" evidence="1">
    <location>
        <begin position="743"/>
        <end position="757"/>
    </location>
</feature>
<feature type="compositionally biased region" description="Polar residues" evidence="1">
    <location>
        <begin position="1149"/>
        <end position="1165"/>
    </location>
</feature>
<dbReference type="AlphaFoldDB" id="A0A5N6SXC6"/>
<feature type="compositionally biased region" description="Polar residues" evidence="1">
    <location>
        <begin position="87"/>
        <end position="100"/>
    </location>
</feature>
<feature type="region of interest" description="Disordered" evidence="1">
    <location>
        <begin position="968"/>
        <end position="1026"/>
    </location>
</feature>
<feature type="region of interest" description="Disordered" evidence="1">
    <location>
        <begin position="591"/>
        <end position="627"/>
    </location>
</feature>
<dbReference type="RefSeq" id="XP_031914522.1">
    <property type="nucleotide sequence ID" value="XM_032054348.1"/>
</dbReference>
<feature type="compositionally biased region" description="Polar residues" evidence="1">
    <location>
        <begin position="825"/>
        <end position="834"/>
    </location>
</feature>
<feature type="region of interest" description="Disordered" evidence="1">
    <location>
        <begin position="781"/>
        <end position="944"/>
    </location>
</feature>
<feature type="compositionally biased region" description="Gly residues" evidence="1">
    <location>
        <begin position="173"/>
        <end position="183"/>
    </location>
</feature>
<dbReference type="GO" id="GO:0003677">
    <property type="term" value="F:DNA binding"/>
    <property type="evidence" value="ECO:0007669"/>
    <property type="project" value="InterPro"/>
</dbReference>
<evidence type="ECO:0000256" key="1">
    <source>
        <dbReference type="SAM" id="MobiDB-lite"/>
    </source>
</evidence>
<evidence type="ECO:0000313" key="2">
    <source>
        <dbReference type="EMBL" id="KAE8138459.1"/>
    </source>
</evidence>
<feature type="region of interest" description="Disordered" evidence="1">
    <location>
        <begin position="1"/>
        <end position="273"/>
    </location>
</feature>
<feature type="compositionally biased region" description="Polar residues" evidence="1">
    <location>
        <begin position="299"/>
        <end position="319"/>
    </location>
</feature>
<feature type="region of interest" description="Disordered" evidence="1">
    <location>
        <begin position="421"/>
        <end position="459"/>
    </location>
</feature>
<feature type="compositionally biased region" description="Acidic residues" evidence="1">
    <location>
        <begin position="701"/>
        <end position="711"/>
    </location>
</feature>
<dbReference type="InterPro" id="IPR017956">
    <property type="entry name" value="AT_hook_DNA-bd_motif"/>
</dbReference>
<evidence type="ECO:0008006" key="4">
    <source>
        <dbReference type="Google" id="ProtNLM"/>
    </source>
</evidence>
<feature type="compositionally biased region" description="Polar residues" evidence="1">
    <location>
        <begin position="864"/>
        <end position="874"/>
    </location>
</feature>
<feature type="region of interest" description="Disordered" evidence="1">
    <location>
        <begin position="639"/>
        <end position="757"/>
    </location>
</feature>
<feature type="compositionally biased region" description="Basic and acidic residues" evidence="1">
    <location>
        <begin position="604"/>
        <end position="627"/>
    </location>
</feature>
<feature type="region of interest" description="Disordered" evidence="1">
    <location>
        <begin position="1142"/>
        <end position="1165"/>
    </location>
</feature>
<feature type="region of interest" description="Disordered" evidence="1">
    <location>
        <begin position="514"/>
        <end position="535"/>
    </location>
</feature>
<feature type="compositionally biased region" description="Acidic residues" evidence="1">
    <location>
        <begin position="837"/>
        <end position="858"/>
    </location>
</feature>
<sequence length="1165" mass="130714">MSFRSSSSSPDILGPPGDSEYLVSSPFKPFSGRQSVMSPANFKLLQTPRFAKSRRSRISLSPTKSSHSIRFDDVVLPGSPSRKLNGRQRSLSPENVQPDGNVSPWRIRVTLEATQDEEMNQGSPSRKRPRNSTMTTKVPLKDEADTMEQTPRKRRGRPRKSDTTVQSATPDGGSPGHTPGPGGASAQKRKRGRPRKYLPEPDAVDKVANQVANSQIDEPSVVEPEPSWAPLNLAADGESDDGLPDDQGYAEPFEGDVRMEPFDDSPQNQSARVEYERTYDTPNVDYMDDVYMQNDENVHSTPSKMPSPSRESQIISPDNTIYAGRTPRPPRLYPTPTSSSLVDEERQDRGAQNSVSRNRFRQSEVLTTNDPTDEHREFDSIMESEGFSMVSLDTLPSAKQHGLSTSSQVAKGALKPFLERESNGVLRRKSSIRNQANEEDAGLETQPEPSALAQEKTTVDYRSARAYSPPTSPAFVPVQTSPKRQRRPIARFVRLVRAGIALESALRRPYDRRYPRGLLSSPETRESQNQMSSLETSRKRLELLFSDFDTEIQRDLQSALNFGQELAKRRLQAEIENASKVPKMETIAEPTPKGLSEISGSWEPSREPDELRDYDTPGSEMRRRMEEWQREREAISREIQMANSSQVIVIDSDASGPPSPEGGMAAPEADEERDWGSDIDGGDADALLVHDGPEDDHFSEQEEEDEDDGYEDIWQQEANDRGDLSDHSSVSYHHQSLDDNRQESSPQTHSSISERSAIGNSYSPAYWTNAHDKVPFLGKSRIKDLREQDVDISTLLRPGATPKRSHYYYGQSSPPSTENGRDPEQPQSTAVSQSEEAKEDEYEEEEVQGVMQDEEDHLLEEPPQSESYLESSPQRAPGEETFQLDPTTNFENARQHSDLWLEGYGGENLSDAVSPEPQTAHETPALTPERPQPPSTGKQASSWFRKITNLTPGWLKVPNRKLTEEPALSVHDEASEDEDDAGSPSNNVEENYMEEAPQPHRDHEQQQSFSSPLDDKSPNVAAKDDTYDRPLPLAVSGYFSDDHYILLRRLYRLAKRHPERFLYYPGPGRSDIIGDWIWTSDGLHGVPITERQFAIIDRFVQELAKADLQAGGTGQVGWTEADLHRRLISVIIGEQIREEMKARLHDEQSTAGHSRSRRAPTSSWY</sequence>
<dbReference type="Proteomes" id="UP000325672">
    <property type="component" value="Unassembled WGS sequence"/>
</dbReference>
<organism evidence="2 3">
    <name type="scientific">Aspergillus pseudotamarii</name>
    <dbReference type="NCBI Taxonomy" id="132259"/>
    <lineage>
        <taxon>Eukaryota</taxon>
        <taxon>Fungi</taxon>
        <taxon>Dikarya</taxon>
        <taxon>Ascomycota</taxon>
        <taxon>Pezizomycotina</taxon>
        <taxon>Eurotiomycetes</taxon>
        <taxon>Eurotiomycetidae</taxon>
        <taxon>Eurotiales</taxon>
        <taxon>Aspergillaceae</taxon>
        <taxon>Aspergillus</taxon>
        <taxon>Aspergillus subgen. Circumdati</taxon>
    </lineage>
</organism>
<feature type="compositionally biased region" description="Basic residues" evidence="1">
    <location>
        <begin position="187"/>
        <end position="196"/>
    </location>
</feature>
<protein>
    <recommendedName>
        <fullName evidence="4">AT DNA binding protein</fullName>
    </recommendedName>
</protein>
<feature type="region of interest" description="Disordered" evidence="1">
    <location>
        <begin position="296"/>
        <end position="374"/>
    </location>
</feature>